<comment type="catalytic activity">
    <reaction evidence="6">
        <text>L-lysyl-[protein] + 3 S-adenosyl-L-methionine = N(6),N(6),N(6)-trimethyl-L-lysyl-[protein] + 3 S-adenosyl-L-homocysteine + 3 H(+)</text>
        <dbReference type="Rhea" id="RHEA:54192"/>
        <dbReference type="Rhea" id="RHEA-COMP:9752"/>
        <dbReference type="Rhea" id="RHEA-COMP:13826"/>
        <dbReference type="ChEBI" id="CHEBI:15378"/>
        <dbReference type="ChEBI" id="CHEBI:29969"/>
        <dbReference type="ChEBI" id="CHEBI:57856"/>
        <dbReference type="ChEBI" id="CHEBI:59789"/>
        <dbReference type="ChEBI" id="CHEBI:61961"/>
    </reaction>
</comment>
<dbReference type="PANTHER" id="PTHR43648:SF1">
    <property type="entry name" value="ELECTRON TRANSFER FLAVOPROTEIN BETA SUBUNIT LYSINE METHYLTRANSFERASE"/>
    <property type="match status" value="1"/>
</dbReference>
<feature type="binding site" evidence="6">
    <location>
        <position position="208"/>
    </location>
    <ligand>
        <name>S-adenosyl-L-methionine</name>
        <dbReference type="ChEBI" id="CHEBI:59789"/>
    </ligand>
</feature>
<evidence type="ECO:0000256" key="6">
    <source>
        <dbReference type="HAMAP-Rule" id="MF_00735"/>
    </source>
</evidence>
<dbReference type="CDD" id="cd02440">
    <property type="entry name" value="AdoMet_MTases"/>
    <property type="match status" value="1"/>
</dbReference>
<evidence type="ECO:0000256" key="2">
    <source>
        <dbReference type="ARBA" id="ARBA00022490"/>
    </source>
</evidence>
<name>A0A1G9XXA1_9BACI</name>
<dbReference type="Proteomes" id="UP000182347">
    <property type="component" value="Unassembled WGS sequence"/>
</dbReference>
<dbReference type="InterPro" id="IPR050078">
    <property type="entry name" value="Ribosomal_L11_MeTrfase_PrmA"/>
</dbReference>
<evidence type="ECO:0000256" key="1">
    <source>
        <dbReference type="ARBA" id="ARBA00009741"/>
    </source>
</evidence>
<proteinExistence type="inferred from homology"/>
<dbReference type="Gene3D" id="3.40.50.150">
    <property type="entry name" value="Vaccinia Virus protein VP39"/>
    <property type="match status" value="1"/>
</dbReference>
<keyword evidence="3 6" id="KW-0489">Methyltransferase</keyword>
<comment type="similarity">
    <text evidence="1 6">Belongs to the methyltransferase superfamily. PrmA family.</text>
</comment>
<organism evidence="7 8">
    <name type="scientific">Sediminibacillus halophilus</name>
    <dbReference type="NCBI Taxonomy" id="482461"/>
    <lineage>
        <taxon>Bacteria</taxon>
        <taxon>Bacillati</taxon>
        <taxon>Bacillota</taxon>
        <taxon>Bacilli</taxon>
        <taxon>Bacillales</taxon>
        <taxon>Bacillaceae</taxon>
        <taxon>Sediminibacillus</taxon>
    </lineage>
</organism>
<gene>
    <name evidence="6" type="primary">prmA</name>
    <name evidence="7" type="ORF">SAMN05216244_4004</name>
</gene>
<keyword evidence="2 6" id="KW-0963">Cytoplasm</keyword>
<dbReference type="PANTHER" id="PTHR43648">
    <property type="entry name" value="ELECTRON TRANSFER FLAVOPROTEIN BETA SUBUNIT LYSINE METHYLTRANSFERASE"/>
    <property type="match status" value="1"/>
</dbReference>
<evidence type="ECO:0000256" key="4">
    <source>
        <dbReference type="ARBA" id="ARBA00022679"/>
    </source>
</evidence>
<dbReference type="GO" id="GO:0005737">
    <property type="term" value="C:cytoplasm"/>
    <property type="evidence" value="ECO:0007669"/>
    <property type="project" value="UniProtKB-SubCell"/>
</dbReference>
<dbReference type="InterPro" id="IPR029063">
    <property type="entry name" value="SAM-dependent_MTases_sf"/>
</dbReference>
<evidence type="ECO:0000256" key="3">
    <source>
        <dbReference type="ARBA" id="ARBA00022603"/>
    </source>
</evidence>
<dbReference type="STRING" id="482461.SAMN05216244_4004"/>
<evidence type="ECO:0000256" key="5">
    <source>
        <dbReference type="ARBA" id="ARBA00022691"/>
    </source>
</evidence>
<dbReference type="InterPro" id="IPR004498">
    <property type="entry name" value="Ribosomal_PrmA_MeTrfase"/>
</dbReference>
<keyword evidence="7" id="KW-0687">Ribonucleoprotein</keyword>
<evidence type="ECO:0000313" key="8">
    <source>
        <dbReference type="Proteomes" id="UP000182347"/>
    </source>
</evidence>
<keyword evidence="5 6" id="KW-0949">S-adenosyl-L-methionine</keyword>
<evidence type="ECO:0000313" key="7">
    <source>
        <dbReference type="EMBL" id="SDN01407.1"/>
    </source>
</evidence>
<dbReference type="Pfam" id="PF06325">
    <property type="entry name" value="PrmA"/>
    <property type="match status" value="1"/>
</dbReference>
<dbReference type="AlphaFoldDB" id="A0A1G9XXA1"/>
<comment type="function">
    <text evidence="6">Methylates ribosomal protein L11.</text>
</comment>
<dbReference type="EC" id="2.1.1.-" evidence="6"/>
<dbReference type="SUPFAM" id="SSF53335">
    <property type="entry name" value="S-adenosyl-L-methionine-dependent methyltransferases"/>
    <property type="match status" value="1"/>
</dbReference>
<dbReference type="GO" id="GO:0005840">
    <property type="term" value="C:ribosome"/>
    <property type="evidence" value="ECO:0007669"/>
    <property type="project" value="UniProtKB-KW"/>
</dbReference>
<sequence>MIPVKWSEITIHTTNEAIEPISNILHEAGASGVVIEDPRDLIKERDTFYGEIYELNPDDYPEEGVYVKAYLPVNSFLGETVEEIKQAVNNLLLYNIDLGTNKITLSEVHEEEWATAWKKYYKPVKISEKVTIIPTWEEYKPVSSDEIIIELDPGMAFGTGTHPTTVLSIQALERFVSEGDRILDVGSGSGVLSIASVLLGADQVKAFDLDDIAVKSTVINAKLNHVESKIESRQNNLLDNVNEQADLIVSNILAEIIVRFIDEAYACLKPGGTFITSGIIQAKKQEVREELEKNGFEILEVNQMEDWISFIAKKPEAEQVF</sequence>
<keyword evidence="8" id="KW-1185">Reference proteome</keyword>
<dbReference type="GO" id="GO:0016279">
    <property type="term" value="F:protein-lysine N-methyltransferase activity"/>
    <property type="evidence" value="ECO:0007669"/>
    <property type="project" value="RHEA"/>
</dbReference>
<feature type="binding site" evidence="6">
    <location>
        <position position="186"/>
    </location>
    <ligand>
        <name>S-adenosyl-L-methionine</name>
        <dbReference type="ChEBI" id="CHEBI:59789"/>
    </ligand>
</feature>
<dbReference type="GO" id="GO:0032259">
    <property type="term" value="P:methylation"/>
    <property type="evidence" value="ECO:0007669"/>
    <property type="project" value="UniProtKB-KW"/>
</dbReference>
<protein>
    <recommendedName>
        <fullName evidence="6">Ribosomal protein L11 methyltransferase</fullName>
        <shortName evidence="6">L11 Mtase</shortName>
        <ecNumber evidence="6">2.1.1.-</ecNumber>
    </recommendedName>
</protein>
<dbReference type="HAMAP" id="MF_00735">
    <property type="entry name" value="Methyltr_PrmA"/>
    <property type="match status" value="1"/>
</dbReference>
<feature type="binding site" evidence="6">
    <location>
        <position position="165"/>
    </location>
    <ligand>
        <name>S-adenosyl-L-methionine</name>
        <dbReference type="ChEBI" id="CHEBI:59789"/>
    </ligand>
</feature>
<dbReference type="NCBIfam" id="TIGR00406">
    <property type="entry name" value="prmA"/>
    <property type="match status" value="1"/>
</dbReference>
<feature type="binding site" evidence="6">
    <location>
        <position position="251"/>
    </location>
    <ligand>
        <name>S-adenosyl-L-methionine</name>
        <dbReference type="ChEBI" id="CHEBI:59789"/>
    </ligand>
</feature>
<keyword evidence="7" id="KW-0689">Ribosomal protein</keyword>
<accession>A0A1G9XXA1</accession>
<reference evidence="8" key="1">
    <citation type="submission" date="2016-10" db="EMBL/GenBank/DDBJ databases">
        <authorList>
            <person name="Varghese N."/>
            <person name="Submissions S."/>
        </authorList>
    </citation>
    <scope>NUCLEOTIDE SEQUENCE [LARGE SCALE GENOMIC DNA]</scope>
    <source>
        <strain evidence="8">CGMCC 1.6199</strain>
    </source>
</reference>
<dbReference type="PIRSF" id="PIRSF000401">
    <property type="entry name" value="RPL11_MTase"/>
    <property type="match status" value="1"/>
</dbReference>
<comment type="subcellular location">
    <subcellularLocation>
        <location evidence="6">Cytoplasm</location>
    </subcellularLocation>
</comment>
<dbReference type="EMBL" id="FNHF01000007">
    <property type="protein sequence ID" value="SDN01407.1"/>
    <property type="molecule type" value="Genomic_DNA"/>
</dbReference>
<keyword evidence="4 6" id="KW-0808">Transferase</keyword>